<dbReference type="SUPFAM" id="SSF57535">
    <property type="entry name" value="Complement control module/SCR domain"/>
    <property type="match status" value="1"/>
</dbReference>
<dbReference type="SUPFAM" id="SSF49854">
    <property type="entry name" value="Spermadhesin, CUB domain"/>
    <property type="match status" value="1"/>
</dbReference>
<dbReference type="GO" id="GO:0090036">
    <property type="term" value="P:regulation of protein kinase C signaling"/>
    <property type="evidence" value="ECO:0007669"/>
    <property type="project" value="TreeGrafter"/>
</dbReference>
<evidence type="ECO:0000256" key="4">
    <source>
        <dbReference type="PROSITE-ProRule" id="PRU00302"/>
    </source>
</evidence>
<protein>
    <recommendedName>
        <fullName evidence="9">Sushi domain-containing protein</fullName>
    </recommendedName>
</protein>
<proteinExistence type="predicted"/>
<dbReference type="CDD" id="cd00033">
    <property type="entry name" value="CCP"/>
    <property type="match status" value="1"/>
</dbReference>
<keyword evidence="2" id="KW-0677">Repeat</keyword>
<dbReference type="PANTHER" id="PTHR45656">
    <property type="entry name" value="PROTEIN CBR-CLEC-78"/>
    <property type="match status" value="1"/>
</dbReference>
<evidence type="ECO:0000256" key="2">
    <source>
        <dbReference type="ARBA" id="ARBA00022737"/>
    </source>
</evidence>
<organism evidence="7 8">
    <name type="scientific">Oncorhynchus mykiss</name>
    <name type="common">Rainbow trout</name>
    <name type="synonym">Salmo gairdneri</name>
    <dbReference type="NCBI Taxonomy" id="8022"/>
    <lineage>
        <taxon>Eukaryota</taxon>
        <taxon>Metazoa</taxon>
        <taxon>Chordata</taxon>
        <taxon>Craniata</taxon>
        <taxon>Vertebrata</taxon>
        <taxon>Euteleostomi</taxon>
        <taxon>Actinopterygii</taxon>
        <taxon>Neopterygii</taxon>
        <taxon>Teleostei</taxon>
        <taxon>Protacanthopterygii</taxon>
        <taxon>Salmoniformes</taxon>
        <taxon>Salmonidae</taxon>
        <taxon>Salmoninae</taxon>
        <taxon>Oncorhynchus</taxon>
    </lineage>
</organism>
<dbReference type="GO" id="GO:0043025">
    <property type="term" value="C:neuronal cell body"/>
    <property type="evidence" value="ECO:0007669"/>
    <property type="project" value="TreeGrafter"/>
</dbReference>
<evidence type="ECO:0000256" key="1">
    <source>
        <dbReference type="ARBA" id="ARBA00022659"/>
    </source>
</evidence>
<dbReference type="InterPro" id="IPR035976">
    <property type="entry name" value="Sushi/SCR/CCP_sf"/>
</dbReference>
<evidence type="ECO:0000256" key="3">
    <source>
        <dbReference type="ARBA" id="ARBA00023157"/>
    </source>
</evidence>
<accession>A0A060ZKG8</accession>
<dbReference type="InterPro" id="IPR051277">
    <property type="entry name" value="SEZ6_CSMD_C4BPB_Regulators"/>
</dbReference>
<dbReference type="InterPro" id="IPR000859">
    <property type="entry name" value="CUB_dom"/>
</dbReference>
<keyword evidence="1 4" id="KW-0768">Sushi</keyword>
<dbReference type="Gene3D" id="2.10.70.10">
    <property type="entry name" value="Complement Module, domain 1"/>
    <property type="match status" value="1"/>
</dbReference>
<dbReference type="AlphaFoldDB" id="A0A060ZKG8"/>
<dbReference type="Pfam" id="PF00084">
    <property type="entry name" value="Sushi"/>
    <property type="match status" value="1"/>
</dbReference>
<reference evidence="7" key="1">
    <citation type="journal article" date="2014" name="Nat. Commun.">
        <title>The rainbow trout genome provides novel insights into evolution after whole-genome duplication in vertebrates.</title>
        <authorList>
            <person name="Berthelot C."/>
            <person name="Brunet F."/>
            <person name="Chalopin D."/>
            <person name="Juanchich A."/>
            <person name="Bernard M."/>
            <person name="Noel B."/>
            <person name="Bento P."/>
            <person name="Da Silva C."/>
            <person name="Labadie K."/>
            <person name="Alberti A."/>
            <person name="Aury J.M."/>
            <person name="Louis A."/>
            <person name="Dehais P."/>
            <person name="Bardou P."/>
            <person name="Montfort J."/>
            <person name="Klopp C."/>
            <person name="Cabau C."/>
            <person name="Gaspin C."/>
            <person name="Thorgaard G.H."/>
            <person name="Boussaha M."/>
            <person name="Quillet E."/>
            <person name="Guyomard R."/>
            <person name="Galiana D."/>
            <person name="Bobe J."/>
            <person name="Volff J.N."/>
            <person name="Genet C."/>
            <person name="Wincker P."/>
            <person name="Jaillon O."/>
            <person name="Roest Crollius H."/>
            <person name="Guiguen Y."/>
        </authorList>
    </citation>
    <scope>NUCLEOTIDE SEQUENCE [LARGE SCALE GENOMIC DNA]</scope>
</reference>
<comment type="caution">
    <text evidence="4">Lacks conserved residue(s) required for the propagation of feature annotation.</text>
</comment>
<name>A0A060ZKG8_ONCMY</name>
<dbReference type="PANTHER" id="PTHR45656:SF8">
    <property type="entry name" value="SEIZURE 6-LIKE PROTEIN"/>
    <property type="match status" value="1"/>
</dbReference>
<dbReference type="InterPro" id="IPR000436">
    <property type="entry name" value="Sushi_SCR_CCP_dom"/>
</dbReference>
<feature type="domain" description="CUB" evidence="5">
    <location>
        <begin position="1"/>
        <end position="89"/>
    </location>
</feature>
<evidence type="ECO:0000259" key="5">
    <source>
        <dbReference type="PROSITE" id="PS01180"/>
    </source>
</evidence>
<keyword evidence="3" id="KW-1015">Disulfide bond</keyword>
<dbReference type="GO" id="GO:0060074">
    <property type="term" value="P:synapse maturation"/>
    <property type="evidence" value="ECO:0007669"/>
    <property type="project" value="TreeGrafter"/>
</dbReference>
<evidence type="ECO:0008006" key="9">
    <source>
        <dbReference type="Google" id="ProtNLM"/>
    </source>
</evidence>
<dbReference type="Pfam" id="PF00431">
    <property type="entry name" value="CUB"/>
    <property type="match status" value="1"/>
</dbReference>
<reference evidence="7" key="2">
    <citation type="submission" date="2014-03" db="EMBL/GenBank/DDBJ databases">
        <authorList>
            <person name="Genoscope - CEA"/>
        </authorList>
    </citation>
    <scope>NUCLEOTIDE SEQUENCE</scope>
</reference>
<dbReference type="Proteomes" id="UP000193380">
    <property type="component" value="Unassembled WGS sequence"/>
</dbReference>
<dbReference type="Gene3D" id="2.60.120.290">
    <property type="entry name" value="Spermadhesin, CUB domain"/>
    <property type="match status" value="1"/>
</dbReference>
<dbReference type="STRING" id="8022.A0A060ZKG8"/>
<evidence type="ECO:0000259" key="6">
    <source>
        <dbReference type="PROSITE" id="PS50923"/>
    </source>
</evidence>
<dbReference type="InterPro" id="IPR035914">
    <property type="entry name" value="Sperma_CUB_dom_sf"/>
</dbReference>
<evidence type="ECO:0000313" key="8">
    <source>
        <dbReference type="Proteomes" id="UP000193380"/>
    </source>
</evidence>
<dbReference type="SMART" id="SM00032">
    <property type="entry name" value="CCP"/>
    <property type="match status" value="1"/>
</dbReference>
<dbReference type="PaxDb" id="8022-A0A060ZKG8"/>
<dbReference type="CDD" id="cd00041">
    <property type="entry name" value="CUB"/>
    <property type="match status" value="1"/>
</dbReference>
<dbReference type="PROSITE" id="PS50923">
    <property type="entry name" value="SUSHI"/>
    <property type="match status" value="1"/>
</dbReference>
<dbReference type="EMBL" id="FR966371">
    <property type="protein sequence ID" value="CDR02007.1"/>
    <property type="molecule type" value="Genomic_DNA"/>
</dbReference>
<sequence>MVILSYSPRLSLSLSLSPPHFSLNLSDSDMLTILDGDEVTTHILGQYVGGAGPFKIQSTTPDLTVTFHSDPAGLVFGKGEGFIINYMEVSRNDSCPDLPEIQNGWKTTSHTALVRGARITYQCDPGYDLVGRETLTCQLDLTWSTQPPLLREDNVLFRSGSRGTLYQVTVRPETPGGDHHPLQLLPRLHPAGRCHTHLLRTRAWHPCLDVQTTPLCL</sequence>
<dbReference type="GO" id="GO:0005783">
    <property type="term" value="C:endoplasmic reticulum"/>
    <property type="evidence" value="ECO:0007669"/>
    <property type="project" value="TreeGrafter"/>
</dbReference>
<feature type="domain" description="Sushi" evidence="6">
    <location>
        <begin position="93"/>
        <end position="152"/>
    </location>
</feature>
<gene>
    <name evidence="7" type="ORF">GSONMT00024909001</name>
</gene>
<evidence type="ECO:0000313" key="7">
    <source>
        <dbReference type="EMBL" id="CDR02007.1"/>
    </source>
</evidence>
<dbReference type="PROSITE" id="PS01180">
    <property type="entry name" value="CUB"/>
    <property type="match status" value="1"/>
</dbReference>